<name>A0A7N8YIV9_9TELE</name>
<reference evidence="5" key="2">
    <citation type="submission" date="2025-09" db="UniProtKB">
        <authorList>
            <consortium name="Ensembl"/>
        </authorList>
    </citation>
    <scope>IDENTIFICATION</scope>
</reference>
<protein>
    <recommendedName>
        <fullName evidence="4">AIG1-type G domain-containing protein</fullName>
    </recommendedName>
</protein>
<dbReference type="PANTHER" id="PTHR10903">
    <property type="entry name" value="GTPASE, IMAP FAMILY MEMBER-RELATED"/>
    <property type="match status" value="1"/>
</dbReference>
<dbReference type="PANTHER" id="PTHR10903:SF170">
    <property type="entry name" value="GTPASE IMAP FAMILY MEMBER 7"/>
    <property type="match status" value="1"/>
</dbReference>
<dbReference type="PROSITE" id="PS51720">
    <property type="entry name" value="G_AIG1"/>
    <property type="match status" value="1"/>
</dbReference>
<dbReference type="InParanoid" id="A0A7N8YIV9"/>
<keyword evidence="6" id="KW-1185">Reference proteome</keyword>
<accession>A0A7N8YIV9</accession>
<evidence type="ECO:0000313" key="5">
    <source>
        <dbReference type="Ensembl" id="ENSMAMP00000066218.1"/>
    </source>
</evidence>
<keyword evidence="2" id="KW-0547">Nucleotide-binding</keyword>
<evidence type="ECO:0000256" key="1">
    <source>
        <dbReference type="ARBA" id="ARBA00008535"/>
    </source>
</evidence>
<dbReference type="Proteomes" id="UP000261640">
    <property type="component" value="Unplaced"/>
</dbReference>
<evidence type="ECO:0000256" key="2">
    <source>
        <dbReference type="ARBA" id="ARBA00022741"/>
    </source>
</evidence>
<evidence type="ECO:0000313" key="6">
    <source>
        <dbReference type="Proteomes" id="UP000261640"/>
    </source>
</evidence>
<dbReference type="Gene3D" id="3.40.50.300">
    <property type="entry name" value="P-loop containing nucleotide triphosphate hydrolases"/>
    <property type="match status" value="1"/>
</dbReference>
<sequence>MNSKPLQPESEESELRILLWGRTGYGRSTLGNAILNINATGDEIVYFPTGQSASSVTKEYKKMTGEFDGQTLAVVDTPGVFCTDTDQKGMMKGILESTMSIQPGPHVILLVLKQNKFTREDVRVLEIFNKVFPGAAAYTITVVTHADQQQAEEFLKSKQPLKEFVKKFHAFDKDDPKVDSLVKMIKEVVKKNNTTCYKNELIEKSQDALEKVLQCPEVKSAAEPEKAASAKLVGWISNRLDQEFPAVKGFFDFLESVAYNWMTYES</sequence>
<organism evidence="5 6">
    <name type="scientific">Mastacembelus armatus</name>
    <name type="common">zig-zag eel</name>
    <dbReference type="NCBI Taxonomy" id="205130"/>
    <lineage>
        <taxon>Eukaryota</taxon>
        <taxon>Metazoa</taxon>
        <taxon>Chordata</taxon>
        <taxon>Craniata</taxon>
        <taxon>Vertebrata</taxon>
        <taxon>Euteleostomi</taxon>
        <taxon>Actinopterygii</taxon>
        <taxon>Neopterygii</taxon>
        <taxon>Teleostei</taxon>
        <taxon>Neoteleostei</taxon>
        <taxon>Acanthomorphata</taxon>
        <taxon>Anabantaria</taxon>
        <taxon>Synbranchiformes</taxon>
        <taxon>Mastacembelidae</taxon>
        <taxon>Mastacembelus</taxon>
    </lineage>
</organism>
<dbReference type="GeneTree" id="ENSGT01120000271858"/>
<proteinExistence type="inferred from homology"/>
<evidence type="ECO:0000259" key="4">
    <source>
        <dbReference type="PROSITE" id="PS51720"/>
    </source>
</evidence>
<dbReference type="GO" id="GO:0005525">
    <property type="term" value="F:GTP binding"/>
    <property type="evidence" value="ECO:0007669"/>
    <property type="project" value="UniProtKB-KW"/>
</dbReference>
<reference evidence="5" key="1">
    <citation type="submission" date="2025-08" db="UniProtKB">
        <authorList>
            <consortium name="Ensembl"/>
        </authorList>
    </citation>
    <scope>IDENTIFICATION</scope>
</reference>
<dbReference type="InterPro" id="IPR045058">
    <property type="entry name" value="GIMA/IAN/Toc"/>
</dbReference>
<dbReference type="SUPFAM" id="SSF52540">
    <property type="entry name" value="P-loop containing nucleoside triphosphate hydrolases"/>
    <property type="match status" value="1"/>
</dbReference>
<dbReference type="Pfam" id="PF04548">
    <property type="entry name" value="AIG1"/>
    <property type="match status" value="1"/>
</dbReference>
<comment type="similarity">
    <text evidence="1">Belongs to the TRAFAC class TrmE-Era-EngA-EngB-Septin-like GTPase superfamily. AIG1/Toc34/Toc159-like paraseptin GTPase family. IAN subfamily.</text>
</comment>
<dbReference type="InterPro" id="IPR006703">
    <property type="entry name" value="G_AIG1"/>
</dbReference>
<dbReference type="AlphaFoldDB" id="A0A7N8YIV9"/>
<dbReference type="InterPro" id="IPR027417">
    <property type="entry name" value="P-loop_NTPase"/>
</dbReference>
<evidence type="ECO:0000256" key="3">
    <source>
        <dbReference type="ARBA" id="ARBA00023134"/>
    </source>
</evidence>
<feature type="domain" description="AIG1-type G" evidence="4">
    <location>
        <begin position="12"/>
        <end position="206"/>
    </location>
</feature>
<dbReference type="Ensembl" id="ENSMAMT00000060868.1">
    <property type="protein sequence ID" value="ENSMAMP00000066218.1"/>
    <property type="gene ID" value="ENSMAMG00000025220.1"/>
</dbReference>
<keyword evidence="3" id="KW-0342">GTP-binding</keyword>